<evidence type="ECO:0000256" key="7">
    <source>
        <dbReference type="SAM" id="MobiDB-lite"/>
    </source>
</evidence>
<dbReference type="GO" id="GO:0004427">
    <property type="term" value="F:inorganic diphosphate phosphatase activity"/>
    <property type="evidence" value="ECO:0007669"/>
    <property type="project" value="UniProtKB-EC"/>
</dbReference>
<comment type="similarity">
    <text evidence="2">Belongs to the PPase family.</text>
</comment>
<dbReference type="GO" id="GO:0000287">
    <property type="term" value="F:magnesium ion binding"/>
    <property type="evidence" value="ECO:0007669"/>
    <property type="project" value="InterPro"/>
</dbReference>
<dbReference type="Proteomes" id="UP000077266">
    <property type="component" value="Unassembled WGS sequence"/>
</dbReference>
<dbReference type="InterPro" id="IPR008162">
    <property type="entry name" value="Pyrophosphatase"/>
</dbReference>
<dbReference type="InterPro" id="IPR036649">
    <property type="entry name" value="Pyrophosphatase_sf"/>
</dbReference>
<evidence type="ECO:0000256" key="3">
    <source>
        <dbReference type="ARBA" id="ARBA00012146"/>
    </source>
</evidence>
<dbReference type="AlphaFoldDB" id="A0A165J3L4"/>
<reference evidence="8 9" key="1">
    <citation type="journal article" date="2016" name="Mol. Biol. Evol.">
        <title>Comparative Genomics of Early-Diverging Mushroom-Forming Fungi Provides Insights into the Origins of Lignocellulose Decay Capabilities.</title>
        <authorList>
            <person name="Nagy L.G."/>
            <person name="Riley R."/>
            <person name="Tritt A."/>
            <person name="Adam C."/>
            <person name="Daum C."/>
            <person name="Floudas D."/>
            <person name="Sun H."/>
            <person name="Yadav J.S."/>
            <person name="Pangilinan J."/>
            <person name="Larsson K.H."/>
            <person name="Matsuura K."/>
            <person name="Barry K."/>
            <person name="Labutti K."/>
            <person name="Kuo R."/>
            <person name="Ohm R.A."/>
            <person name="Bhattacharya S.S."/>
            <person name="Shirouzu T."/>
            <person name="Yoshinaga Y."/>
            <person name="Martin F.M."/>
            <person name="Grigoriev I.V."/>
            <person name="Hibbett D.S."/>
        </authorList>
    </citation>
    <scope>NUCLEOTIDE SEQUENCE [LARGE SCALE GENOMIC DNA]</scope>
    <source>
        <strain evidence="8 9">HHB12029</strain>
    </source>
</reference>
<evidence type="ECO:0000256" key="4">
    <source>
        <dbReference type="ARBA" id="ARBA00022723"/>
    </source>
</evidence>
<dbReference type="EMBL" id="KV425975">
    <property type="protein sequence ID" value="KZV94284.1"/>
    <property type="molecule type" value="Genomic_DNA"/>
</dbReference>
<dbReference type="GO" id="GO:0005737">
    <property type="term" value="C:cytoplasm"/>
    <property type="evidence" value="ECO:0007669"/>
    <property type="project" value="InterPro"/>
</dbReference>
<dbReference type="GO" id="GO:0006796">
    <property type="term" value="P:phosphate-containing compound metabolic process"/>
    <property type="evidence" value="ECO:0007669"/>
    <property type="project" value="InterPro"/>
</dbReference>
<proteinExistence type="inferred from homology"/>
<evidence type="ECO:0000313" key="8">
    <source>
        <dbReference type="EMBL" id="KZV94284.1"/>
    </source>
</evidence>
<evidence type="ECO:0000256" key="6">
    <source>
        <dbReference type="ARBA" id="ARBA00022842"/>
    </source>
</evidence>
<accession>A0A165J3L4</accession>
<organism evidence="8 9">
    <name type="scientific">Exidia glandulosa HHB12029</name>
    <dbReference type="NCBI Taxonomy" id="1314781"/>
    <lineage>
        <taxon>Eukaryota</taxon>
        <taxon>Fungi</taxon>
        <taxon>Dikarya</taxon>
        <taxon>Basidiomycota</taxon>
        <taxon>Agaricomycotina</taxon>
        <taxon>Agaricomycetes</taxon>
        <taxon>Auriculariales</taxon>
        <taxon>Exidiaceae</taxon>
        <taxon>Exidia</taxon>
    </lineage>
</organism>
<protein>
    <recommendedName>
        <fullName evidence="3">inorganic diphosphatase</fullName>
        <ecNumber evidence="3">3.6.1.1</ecNumber>
    </recommendedName>
</protein>
<keyword evidence="9" id="KW-1185">Reference proteome</keyword>
<dbReference type="Pfam" id="PF00719">
    <property type="entry name" value="Pyrophosphatase"/>
    <property type="match status" value="1"/>
</dbReference>
<keyword evidence="6" id="KW-0460">Magnesium</keyword>
<dbReference type="EC" id="3.6.1.1" evidence="3"/>
<evidence type="ECO:0000256" key="5">
    <source>
        <dbReference type="ARBA" id="ARBA00022801"/>
    </source>
</evidence>
<evidence type="ECO:0000256" key="2">
    <source>
        <dbReference type="ARBA" id="ARBA00006220"/>
    </source>
</evidence>
<dbReference type="Gene3D" id="3.90.80.10">
    <property type="entry name" value="Inorganic pyrophosphatase"/>
    <property type="match status" value="1"/>
</dbReference>
<evidence type="ECO:0000256" key="1">
    <source>
        <dbReference type="ARBA" id="ARBA00001946"/>
    </source>
</evidence>
<name>A0A165J3L4_EXIGL</name>
<dbReference type="STRING" id="1314781.A0A165J3L4"/>
<dbReference type="OrthoDB" id="1608002at2759"/>
<dbReference type="InParanoid" id="A0A165J3L4"/>
<dbReference type="PANTHER" id="PTHR10286">
    <property type="entry name" value="INORGANIC PYROPHOSPHATASE"/>
    <property type="match status" value="1"/>
</dbReference>
<evidence type="ECO:0000313" key="9">
    <source>
        <dbReference type="Proteomes" id="UP000077266"/>
    </source>
</evidence>
<sequence>MTPDLPYTCREVGQPNTKGYRLYLERDTRRVSAWHDISAYADEAQGLLNIVVTAPRWTNARIRLATEEPLAPLAHECRNNKPRIVRNLFPHHGYPWNVGVVPQTWESPTLRIFGARWPADNGPLDVCEIGTRIASIGEVITVKVLGVIGVERQLTGSSDDRVTDWKLLVIDTRDPRSQALSSVADIEREEPGIVAASREWLQLHELPDGKTHTLVADASPGDRERALEILRQSHTAWRELVMGAASAENLDITVTAVPGARGWVSSGSLSMPSGERLPPAPMPAGSNKSFHIAAEVV</sequence>
<dbReference type="SUPFAM" id="SSF50324">
    <property type="entry name" value="Inorganic pyrophosphatase"/>
    <property type="match status" value="1"/>
</dbReference>
<comment type="cofactor">
    <cofactor evidence="1">
        <name>Mg(2+)</name>
        <dbReference type="ChEBI" id="CHEBI:18420"/>
    </cofactor>
</comment>
<keyword evidence="4" id="KW-0479">Metal-binding</keyword>
<gene>
    <name evidence="8" type="ORF">EXIGLDRAFT_737178</name>
</gene>
<keyword evidence="5" id="KW-0378">Hydrolase</keyword>
<feature type="region of interest" description="Disordered" evidence="7">
    <location>
        <begin position="269"/>
        <end position="288"/>
    </location>
</feature>